<name>H0VKZ3_CAVPO</name>
<dbReference type="PANTHER" id="PTHR14098">
    <property type="entry name" value="SH2 DOMAIN CONTAINING PROTEIN"/>
    <property type="match status" value="1"/>
</dbReference>
<dbReference type="Proteomes" id="UP000005447">
    <property type="component" value="Unassembled WGS sequence"/>
</dbReference>
<protein>
    <recommendedName>
        <fullName evidence="4">SH2 domain-containing protein</fullName>
    </recommendedName>
</protein>
<dbReference type="FunCoup" id="H0VKZ3">
    <property type="interactions" value="210"/>
</dbReference>
<dbReference type="Bgee" id="ENSCPOG00000012229">
    <property type="expression patterns" value="Expressed in pituitary gland and 6 other cell types or tissues"/>
</dbReference>
<dbReference type="PANTHER" id="PTHR14098:SF16">
    <property type="entry name" value="SH2 DOMAIN-CONTAINING PROTEIN 6"/>
    <property type="match status" value="1"/>
</dbReference>
<keyword evidence="1 2" id="KW-0727">SH2 domain</keyword>
<dbReference type="Ensembl" id="ENSCPOT00000012345.3">
    <property type="protein sequence ID" value="ENSCPOP00000011000.3"/>
    <property type="gene ID" value="ENSCPOG00000012229.4"/>
</dbReference>
<evidence type="ECO:0000313" key="6">
    <source>
        <dbReference type="Proteomes" id="UP000005447"/>
    </source>
</evidence>
<evidence type="ECO:0000259" key="4">
    <source>
        <dbReference type="PROSITE" id="PS50001"/>
    </source>
</evidence>
<dbReference type="InterPro" id="IPR051751">
    <property type="entry name" value="Immunoreceptor_sig_adapters"/>
</dbReference>
<keyword evidence="6" id="KW-1185">Reference proteome</keyword>
<dbReference type="HOGENOM" id="CLU_074727_0_0_1"/>
<dbReference type="EMBL" id="AAKN02036540">
    <property type="status" value="NOT_ANNOTATED_CDS"/>
    <property type="molecule type" value="Genomic_DNA"/>
</dbReference>
<accession>H0VKZ3</accession>
<dbReference type="InParanoid" id="H0VKZ3"/>
<dbReference type="VEuPathDB" id="HostDB:ENSCPOG00000012229"/>
<dbReference type="SMART" id="SM00252">
    <property type="entry name" value="SH2"/>
    <property type="match status" value="1"/>
</dbReference>
<dbReference type="GO" id="GO:0007169">
    <property type="term" value="P:cell surface receptor protein tyrosine kinase signaling pathway"/>
    <property type="evidence" value="ECO:0007669"/>
    <property type="project" value="TreeGrafter"/>
</dbReference>
<dbReference type="PROSITE" id="PS50001">
    <property type="entry name" value="SH2"/>
    <property type="match status" value="1"/>
</dbReference>
<dbReference type="OMA" id="EVPPCER"/>
<evidence type="ECO:0000256" key="1">
    <source>
        <dbReference type="ARBA" id="ARBA00022999"/>
    </source>
</evidence>
<dbReference type="STRING" id="10141.ENSCPOP00000011000"/>
<dbReference type="AlphaFoldDB" id="H0VKZ3"/>
<dbReference type="Pfam" id="PF00017">
    <property type="entry name" value="SH2"/>
    <property type="match status" value="1"/>
</dbReference>
<dbReference type="InterPro" id="IPR036860">
    <property type="entry name" value="SH2_dom_sf"/>
</dbReference>
<reference evidence="6" key="1">
    <citation type="journal article" date="2011" name="Nature">
        <title>A high-resolution map of human evolutionary constraint using 29 mammals.</title>
        <authorList>
            <person name="Lindblad-Toh K."/>
            <person name="Garber M."/>
            <person name="Zuk O."/>
            <person name="Lin M.F."/>
            <person name="Parker B.J."/>
            <person name="Washietl S."/>
            <person name="Kheradpour P."/>
            <person name="Ernst J."/>
            <person name="Jordan G."/>
            <person name="Mauceli E."/>
            <person name="Ward L.D."/>
            <person name="Lowe C.B."/>
            <person name="Holloway A.K."/>
            <person name="Clamp M."/>
            <person name="Gnerre S."/>
            <person name="Alfoldi J."/>
            <person name="Beal K."/>
            <person name="Chang J."/>
            <person name="Clawson H."/>
            <person name="Cuff J."/>
            <person name="Di Palma F."/>
            <person name="Fitzgerald S."/>
            <person name="Flicek P."/>
            <person name="Guttman M."/>
            <person name="Hubisz M.J."/>
            <person name="Jaffe D.B."/>
            <person name="Jungreis I."/>
            <person name="Kent W.J."/>
            <person name="Kostka D."/>
            <person name="Lara M."/>
            <person name="Martins A.L."/>
            <person name="Massingham T."/>
            <person name="Moltke I."/>
            <person name="Raney B.J."/>
            <person name="Rasmussen M.D."/>
            <person name="Robinson J."/>
            <person name="Stark A."/>
            <person name="Vilella A.J."/>
            <person name="Wen J."/>
            <person name="Xie X."/>
            <person name="Zody M.C."/>
            <person name="Baldwin J."/>
            <person name="Bloom T."/>
            <person name="Chin C.W."/>
            <person name="Heiman D."/>
            <person name="Nicol R."/>
            <person name="Nusbaum C."/>
            <person name="Young S."/>
            <person name="Wilkinson J."/>
            <person name="Worley K.C."/>
            <person name="Kovar C.L."/>
            <person name="Muzny D.M."/>
            <person name="Gibbs R.A."/>
            <person name="Cree A."/>
            <person name="Dihn H.H."/>
            <person name="Fowler G."/>
            <person name="Jhangiani S."/>
            <person name="Joshi V."/>
            <person name="Lee S."/>
            <person name="Lewis L.R."/>
            <person name="Nazareth L.V."/>
            <person name="Okwuonu G."/>
            <person name="Santibanez J."/>
            <person name="Warren W.C."/>
            <person name="Mardis E.R."/>
            <person name="Weinstock G.M."/>
            <person name="Wilson R.K."/>
            <person name="Delehaunty K."/>
            <person name="Dooling D."/>
            <person name="Fronik C."/>
            <person name="Fulton L."/>
            <person name="Fulton B."/>
            <person name="Graves T."/>
            <person name="Minx P."/>
            <person name="Sodergren E."/>
            <person name="Birney E."/>
            <person name="Margulies E.H."/>
            <person name="Herrero J."/>
            <person name="Green E.D."/>
            <person name="Haussler D."/>
            <person name="Siepel A."/>
            <person name="Goldman N."/>
            <person name="Pollard K.S."/>
            <person name="Pedersen J.S."/>
            <person name="Lander E.S."/>
            <person name="Kellis M."/>
        </authorList>
    </citation>
    <scope>NUCLEOTIDE SEQUENCE [LARGE SCALE GENOMIC DNA]</scope>
    <source>
        <strain evidence="6">2N</strain>
    </source>
</reference>
<dbReference type="SUPFAM" id="SSF55550">
    <property type="entry name" value="SH2 domain"/>
    <property type="match status" value="1"/>
</dbReference>
<reference evidence="5" key="3">
    <citation type="submission" date="2025-09" db="UniProtKB">
        <authorList>
            <consortium name="Ensembl"/>
        </authorList>
    </citation>
    <scope>IDENTIFICATION</scope>
    <source>
        <strain evidence="5">2N</strain>
    </source>
</reference>
<dbReference type="InterPro" id="IPR000980">
    <property type="entry name" value="SH2"/>
</dbReference>
<evidence type="ECO:0000256" key="2">
    <source>
        <dbReference type="PROSITE-ProRule" id="PRU00191"/>
    </source>
</evidence>
<dbReference type="GeneTree" id="ENSGT00940000162822"/>
<reference evidence="5" key="2">
    <citation type="submission" date="2025-08" db="UniProtKB">
        <authorList>
            <consortium name="Ensembl"/>
        </authorList>
    </citation>
    <scope>IDENTIFICATION</scope>
    <source>
        <strain evidence="5">2N</strain>
    </source>
</reference>
<feature type="region of interest" description="Disordered" evidence="3">
    <location>
        <begin position="16"/>
        <end position="35"/>
    </location>
</feature>
<dbReference type="GO" id="GO:0005737">
    <property type="term" value="C:cytoplasm"/>
    <property type="evidence" value="ECO:0007669"/>
    <property type="project" value="UniProtKB-ARBA"/>
</dbReference>
<feature type="domain" description="SH2" evidence="4">
    <location>
        <begin position="189"/>
        <end position="297"/>
    </location>
</feature>
<organism evidence="5 6">
    <name type="scientific">Cavia porcellus</name>
    <name type="common">Guinea pig</name>
    <dbReference type="NCBI Taxonomy" id="10141"/>
    <lineage>
        <taxon>Eukaryota</taxon>
        <taxon>Metazoa</taxon>
        <taxon>Chordata</taxon>
        <taxon>Craniata</taxon>
        <taxon>Vertebrata</taxon>
        <taxon>Euteleostomi</taxon>
        <taxon>Mammalia</taxon>
        <taxon>Eutheria</taxon>
        <taxon>Euarchontoglires</taxon>
        <taxon>Glires</taxon>
        <taxon>Rodentia</taxon>
        <taxon>Hystricomorpha</taxon>
        <taxon>Caviidae</taxon>
        <taxon>Cavia</taxon>
    </lineage>
</organism>
<feature type="region of interest" description="Disordered" evidence="3">
    <location>
        <begin position="103"/>
        <end position="125"/>
    </location>
</feature>
<proteinExistence type="predicted"/>
<dbReference type="FunFam" id="3.30.505.10:FF:000016">
    <property type="entry name" value="B-cell linker protein isoform 2"/>
    <property type="match status" value="1"/>
</dbReference>
<dbReference type="Gene3D" id="3.30.505.10">
    <property type="entry name" value="SH2 domain"/>
    <property type="match status" value="1"/>
</dbReference>
<dbReference type="GO" id="GO:0035556">
    <property type="term" value="P:intracellular signal transduction"/>
    <property type="evidence" value="ECO:0007669"/>
    <property type="project" value="TreeGrafter"/>
</dbReference>
<sequence length="299" mass="32526">PPSILPAQHPFLKALQDKAEASEEEDEYELPPCGALPRSLAPAQIAAMEKDALYLDHPGPLGPPSWGPQPTKGRGLLTSPCFPTHPTPGQHFLQPLQSRLPSWPAPQQEVEAPSSKGTPGPAKNPEENIYLQCEPDAGERLPASGILPSLRASGVCVHEHTHTQAHALFFFFFLSFSFLSDSGLLGQPWYSGNCDRHTAETALLRFQKDGAYTVRPSSGPHSSQPFTLAVLLGGRVFNIPIRQLNGGRHYALGREGKHHEELFSSVAAMIQHHAKHPLLLVDRHGGSRGLTCLLFPTKP</sequence>
<evidence type="ECO:0000256" key="3">
    <source>
        <dbReference type="SAM" id="MobiDB-lite"/>
    </source>
</evidence>
<evidence type="ECO:0000313" key="5">
    <source>
        <dbReference type="Ensembl" id="ENSCPOP00000011000.3"/>
    </source>
</evidence>